<dbReference type="Proteomes" id="UP000243723">
    <property type="component" value="Unassembled WGS sequence"/>
</dbReference>
<dbReference type="PANTHER" id="PTHR34846:SF11">
    <property type="entry name" value="4-CARBOXYMUCONOLACTONE DECARBOXYLASE FAMILY PROTEIN (AFU_ORTHOLOGUE AFUA_6G11590)"/>
    <property type="match status" value="1"/>
</dbReference>
<dbReference type="Gene3D" id="1.20.1290.10">
    <property type="entry name" value="AhpD-like"/>
    <property type="match status" value="1"/>
</dbReference>
<accession>A0A2P7ZMJ1</accession>
<evidence type="ECO:0000313" key="2">
    <source>
        <dbReference type="Proteomes" id="UP000243723"/>
    </source>
</evidence>
<dbReference type="AlphaFoldDB" id="A0A2P7ZMJ1"/>
<dbReference type="SUPFAM" id="SSF69118">
    <property type="entry name" value="AhpD-like"/>
    <property type="match status" value="1"/>
</dbReference>
<gene>
    <name evidence="1" type="ORF">B9Z65_8218</name>
</gene>
<reference evidence="1 2" key="1">
    <citation type="submission" date="2017-05" db="EMBL/GenBank/DDBJ databases">
        <title>Draft genome sequence of Elsinoe australis.</title>
        <authorList>
            <person name="Cheng Q."/>
        </authorList>
    </citation>
    <scope>NUCLEOTIDE SEQUENCE [LARGE SCALE GENOMIC DNA]</scope>
    <source>
        <strain evidence="1 2">NL1</strain>
    </source>
</reference>
<dbReference type="InterPro" id="IPR029032">
    <property type="entry name" value="AhpD-like"/>
</dbReference>
<organism evidence="1 2">
    <name type="scientific">Elsinoe australis</name>
    <dbReference type="NCBI Taxonomy" id="40998"/>
    <lineage>
        <taxon>Eukaryota</taxon>
        <taxon>Fungi</taxon>
        <taxon>Dikarya</taxon>
        <taxon>Ascomycota</taxon>
        <taxon>Pezizomycotina</taxon>
        <taxon>Dothideomycetes</taxon>
        <taxon>Dothideomycetidae</taxon>
        <taxon>Myriangiales</taxon>
        <taxon>Elsinoaceae</taxon>
        <taxon>Elsinoe</taxon>
    </lineage>
</organism>
<protein>
    <recommendedName>
        <fullName evidence="3">Carboxymuconolactone decarboxylase-like domain-containing protein</fullName>
    </recommendedName>
</protein>
<proteinExistence type="predicted"/>
<evidence type="ECO:0000313" key="1">
    <source>
        <dbReference type="EMBL" id="PSK49423.1"/>
    </source>
</evidence>
<keyword evidence="2" id="KW-1185">Reference proteome</keyword>
<comment type="caution">
    <text evidence="1">The sequence shown here is derived from an EMBL/GenBank/DDBJ whole genome shotgun (WGS) entry which is preliminary data.</text>
</comment>
<dbReference type="PANTHER" id="PTHR34846">
    <property type="entry name" value="4-CARBOXYMUCONOLACTONE DECARBOXYLASE FAMILY PROTEIN (AFU_ORTHOLOGUE AFUA_6G11590)"/>
    <property type="match status" value="1"/>
</dbReference>
<sequence>MRLPYAPSTPPASATQSEKDIYAAVSARRAPRPLQKLDLALLHSPPIASGWNAFLGAIRSQSILPQASIQEVSICRIAVLNRAPYEWDAHSVLAVKGEDAVGREGMESILKAEEFVEKEAVERLRGIKGRVGKEGKEGGLSGRQWTVVAYTDQITRGVQCDDGIWDLVKEEFGERELVELTATVAAYNCVSRFLGALDVGERNGGDMPMPEGAK</sequence>
<name>A0A2P7ZMJ1_9PEZI</name>
<evidence type="ECO:0008006" key="3">
    <source>
        <dbReference type="Google" id="ProtNLM"/>
    </source>
</evidence>
<dbReference type="EMBL" id="NHZQ01000155">
    <property type="protein sequence ID" value="PSK49423.1"/>
    <property type="molecule type" value="Genomic_DNA"/>
</dbReference>
<dbReference type="STRING" id="40998.A0A2P7ZMJ1"/>
<dbReference type="OrthoDB" id="9998495at2759"/>